<dbReference type="Proteomes" id="UP000299102">
    <property type="component" value="Unassembled WGS sequence"/>
</dbReference>
<dbReference type="PANTHER" id="PTHR19288">
    <property type="entry name" value="4-NITROPHENYLPHOSPHATASE-RELATED"/>
    <property type="match status" value="1"/>
</dbReference>
<dbReference type="GO" id="GO:0016791">
    <property type="term" value="F:phosphatase activity"/>
    <property type="evidence" value="ECO:0007669"/>
    <property type="project" value="TreeGrafter"/>
</dbReference>
<dbReference type="SUPFAM" id="SSF56784">
    <property type="entry name" value="HAD-like"/>
    <property type="match status" value="1"/>
</dbReference>
<evidence type="ECO:0000313" key="1">
    <source>
        <dbReference type="EMBL" id="GBP00940.1"/>
    </source>
</evidence>
<keyword evidence="2" id="KW-1185">Reference proteome</keyword>
<dbReference type="Gene3D" id="3.40.50.1000">
    <property type="entry name" value="HAD superfamily/HAD-like"/>
    <property type="match status" value="2"/>
</dbReference>
<dbReference type="GO" id="GO:0005737">
    <property type="term" value="C:cytoplasm"/>
    <property type="evidence" value="ECO:0007669"/>
    <property type="project" value="TreeGrafter"/>
</dbReference>
<comment type="caution">
    <text evidence="1">The sequence shown here is derived from an EMBL/GenBank/DDBJ whole genome shotgun (WGS) entry which is preliminary data.</text>
</comment>
<gene>
    <name evidence="1" type="primary">PGLP2</name>
    <name evidence="1" type="ORF">EVAR_2252_1</name>
</gene>
<dbReference type="InterPro" id="IPR023214">
    <property type="entry name" value="HAD_sf"/>
</dbReference>
<name>A0A4C1SIH9_EUMVA</name>
<protein>
    <submittedName>
        <fullName evidence="1">Phosphoglycolate phosphatase 2</fullName>
    </submittedName>
</protein>
<organism evidence="1 2">
    <name type="scientific">Eumeta variegata</name>
    <name type="common">Bagworm moth</name>
    <name type="synonym">Eumeta japonica</name>
    <dbReference type="NCBI Taxonomy" id="151549"/>
    <lineage>
        <taxon>Eukaryota</taxon>
        <taxon>Metazoa</taxon>
        <taxon>Ecdysozoa</taxon>
        <taxon>Arthropoda</taxon>
        <taxon>Hexapoda</taxon>
        <taxon>Insecta</taxon>
        <taxon>Pterygota</taxon>
        <taxon>Neoptera</taxon>
        <taxon>Endopterygota</taxon>
        <taxon>Lepidoptera</taxon>
        <taxon>Glossata</taxon>
        <taxon>Ditrysia</taxon>
        <taxon>Tineoidea</taxon>
        <taxon>Psychidae</taxon>
        <taxon>Oiketicinae</taxon>
        <taxon>Eumeta</taxon>
    </lineage>
</organism>
<accession>A0A4C1SIH9</accession>
<dbReference type="InterPro" id="IPR006357">
    <property type="entry name" value="HAD-SF_hydro_IIA"/>
</dbReference>
<dbReference type="InterPro" id="IPR036412">
    <property type="entry name" value="HAD-like_sf"/>
</dbReference>
<sequence>MFARHIWPSLFLSRVFECRKPLVISVATLKPQLERLIGINEPTKLDHGRLFQSATARRSPARFPTLLRSMLVLTDAGKPKREKKMVQEPVELQKLSVEDFKKFLSSFDHVFSDCDGKQDLSGEDALATFEKGLEDISNTKWKCILKAGVIWTRQPLPRVGEFFSLMGELGKTVHFVSNNSIRSRKNYEDMFKQSGIENGYEKLTHPAIAIAEYLKSINFDKQIYCVTCQETIRTLESHGFKCKYGPDVGQEYYQDFVEYLEDDLDVGAVVFDSDFKINLPKLYKAITYLKRPEVLFINGASDRRVPMKNGLSLDRIQRRVPRIVGDPIVSGQLDTLALRRDVASLYMLCHPYEKCSEELFNLMPATDFRYGSLCQKYHQHHFDGWCSITVCFIQFSATYSGIM</sequence>
<reference evidence="1 2" key="1">
    <citation type="journal article" date="2019" name="Commun. Biol.">
        <title>The bagworm genome reveals a unique fibroin gene that provides high tensile strength.</title>
        <authorList>
            <person name="Kono N."/>
            <person name="Nakamura H."/>
            <person name="Ohtoshi R."/>
            <person name="Tomita M."/>
            <person name="Numata K."/>
            <person name="Arakawa K."/>
        </authorList>
    </citation>
    <scope>NUCLEOTIDE SEQUENCE [LARGE SCALE GENOMIC DNA]</scope>
</reference>
<dbReference type="OrthoDB" id="413953at2759"/>
<dbReference type="STRING" id="151549.A0A4C1SIH9"/>
<dbReference type="EMBL" id="BGZK01000007">
    <property type="protein sequence ID" value="GBP00940.1"/>
    <property type="molecule type" value="Genomic_DNA"/>
</dbReference>
<proteinExistence type="predicted"/>
<dbReference type="Pfam" id="PF13344">
    <property type="entry name" value="Hydrolase_6"/>
    <property type="match status" value="1"/>
</dbReference>
<dbReference type="PANTHER" id="PTHR19288:SF4">
    <property type="entry name" value="RE04130P-RELATED"/>
    <property type="match status" value="1"/>
</dbReference>
<evidence type="ECO:0000313" key="2">
    <source>
        <dbReference type="Proteomes" id="UP000299102"/>
    </source>
</evidence>
<dbReference type="AlphaFoldDB" id="A0A4C1SIH9"/>